<accession>G7VA45</accession>
<protein>
    <recommendedName>
        <fullName evidence="6">Exodeoxyribonuclease 7 small subunit</fullName>
        <ecNumber evidence="6">3.1.11.6</ecNumber>
    </recommendedName>
    <alternativeName>
        <fullName evidence="6">Exodeoxyribonuclease VII small subunit</fullName>
        <shortName evidence="6">Exonuclease VII small subunit</shortName>
    </alternativeName>
</protein>
<dbReference type="GO" id="GO:0005829">
    <property type="term" value="C:cytosol"/>
    <property type="evidence" value="ECO:0007669"/>
    <property type="project" value="TreeGrafter"/>
</dbReference>
<keyword evidence="3 6" id="KW-0540">Nuclease</keyword>
<proteinExistence type="inferred from homology"/>
<comment type="similarity">
    <text evidence="1 6">Belongs to the XseB family.</text>
</comment>
<comment type="subunit">
    <text evidence="6">Heterooligomer composed of large and small subunits.</text>
</comment>
<comment type="subcellular location">
    <subcellularLocation>
        <location evidence="6">Cytoplasm</location>
    </subcellularLocation>
</comment>
<dbReference type="PANTHER" id="PTHR34137:SF1">
    <property type="entry name" value="EXODEOXYRIBONUCLEASE 7 SMALL SUBUNIT"/>
    <property type="match status" value="1"/>
</dbReference>
<keyword evidence="5 6" id="KW-0269">Exonuclease</keyword>
<evidence type="ECO:0000256" key="4">
    <source>
        <dbReference type="ARBA" id="ARBA00022801"/>
    </source>
</evidence>
<dbReference type="InterPro" id="IPR037004">
    <property type="entry name" value="Exonuc_VII_ssu_sf"/>
</dbReference>
<dbReference type="PANTHER" id="PTHR34137">
    <property type="entry name" value="EXODEOXYRIBONUCLEASE 7 SMALL SUBUNIT"/>
    <property type="match status" value="1"/>
</dbReference>
<organism evidence="7 8">
    <name type="scientific">Thermovirga lienii (strain ATCC BAA-1197 / DSM 17291 / Cas60314)</name>
    <dbReference type="NCBI Taxonomy" id="580340"/>
    <lineage>
        <taxon>Bacteria</taxon>
        <taxon>Thermotogati</taxon>
        <taxon>Synergistota</taxon>
        <taxon>Synergistia</taxon>
        <taxon>Synergistales</taxon>
        <taxon>Thermovirgaceae</taxon>
        <taxon>Thermovirga</taxon>
    </lineage>
</organism>
<evidence type="ECO:0000256" key="6">
    <source>
        <dbReference type="HAMAP-Rule" id="MF_00337"/>
    </source>
</evidence>
<dbReference type="EC" id="3.1.11.6" evidence="6"/>
<dbReference type="PIRSF" id="PIRSF006488">
    <property type="entry name" value="Exonuc_VII_S"/>
    <property type="match status" value="1"/>
</dbReference>
<keyword evidence="2 6" id="KW-0963">Cytoplasm</keyword>
<dbReference type="Gene3D" id="1.10.287.1040">
    <property type="entry name" value="Exonuclease VII, small subunit"/>
    <property type="match status" value="1"/>
</dbReference>
<dbReference type="EMBL" id="CP003096">
    <property type="protein sequence ID" value="AER66745.1"/>
    <property type="molecule type" value="Genomic_DNA"/>
</dbReference>
<dbReference type="HAMAP" id="MF_00337">
    <property type="entry name" value="Exonuc_7_S"/>
    <property type="match status" value="1"/>
</dbReference>
<gene>
    <name evidence="6" type="primary">xseB</name>
    <name evidence="7" type="ordered locus">Tlie_1012</name>
</gene>
<reference evidence="8" key="1">
    <citation type="submission" date="2011-10" db="EMBL/GenBank/DDBJ databases">
        <title>The complete genome of chromosome of Thermovirga lienii DSM 17291.</title>
        <authorList>
            <consortium name="US DOE Joint Genome Institute (JGI-PGF)"/>
            <person name="Lucas S."/>
            <person name="Copeland A."/>
            <person name="Lapidus A."/>
            <person name="Glavina del Rio T."/>
            <person name="Dalin E."/>
            <person name="Tice H."/>
            <person name="Bruce D."/>
            <person name="Goodwin L."/>
            <person name="Pitluck S."/>
            <person name="Peters L."/>
            <person name="Mikhailova N."/>
            <person name="Saunders E."/>
            <person name="Kyrpides N."/>
            <person name="Mavromatis K."/>
            <person name="Ivanova N."/>
            <person name="Last F.I."/>
            <person name="Brettin T."/>
            <person name="Detter J.C."/>
            <person name="Han C."/>
            <person name="Larimer F."/>
            <person name="Land M."/>
            <person name="Hauser L."/>
            <person name="Markowitz V."/>
            <person name="Cheng J.-F."/>
            <person name="Hugenholtz P."/>
            <person name="Woyke T."/>
            <person name="Wu D."/>
            <person name="Spring S."/>
            <person name="Schroeder M."/>
            <person name="Brambilla E.-M."/>
            <person name="Klenk H.-P."/>
            <person name="Eisen J.A."/>
        </authorList>
    </citation>
    <scope>NUCLEOTIDE SEQUENCE [LARGE SCALE GENOMIC DNA]</scope>
    <source>
        <strain evidence="8">ATCC BAA-1197 / DSM 17291 / Cas60314</strain>
    </source>
</reference>
<comment type="function">
    <text evidence="6">Bidirectionally degrades single-stranded DNA into large acid-insoluble oligonucleotides, which are then degraded further into small acid-soluble oligonucleotides.</text>
</comment>
<dbReference type="NCBIfam" id="TIGR01280">
    <property type="entry name" value="xseB"/>
    <property type="match status" value="1"/>
</dbReference>
<evidence type="ECO:0000256" key="2">
    <source>
        <dbReference type="ARBA" id="ARBA00022490"/>
    </source>
</evidence>
<sequence length="77" mass="8988">MTFTKNMERIQEIVQMLDSGNLTLEESVELFKEGVELVKNCKTFLENTEQTIRILSEELEKDVFTTTPETEEADDER</sequence>
<dbReference type="AlphaFoldDB" id="G7VA45"/>
<dbReference type="SUPFAM" id="SSF116842">
    <property type="entry name" value="XseB-like"/>
    <property type="match status" value="1"/>
</dbReference>
<dbReference type="GO" id="GO:0006308">
    <property type="term" value="P:DNA catabolic process"/>
    <property type="evidence" value="ECO:0007669"/>
    <property type="project" value="UniProtKB-UniRule"/>
</dbReference>
<dbReference type="HOGENOM" id="CLU_145918_3_2_0"/>
<keyword evidence="4 6" id="KW-0378">Hydrolase</keyword>
<dbReference type="InterPro" id="IPR003761">
    <property type="entry name" value="Exonuc_VII_S"/>
</dbReference>
<comment type="catalytic activity">
    <reaction evidence="6">
        <text>Exonucleolytic cleavage in either 5'- to 3'- or 3'- to 5'-direction to yield nucleoside 5'-phosphates.</text>
        <dbReference type="EC" id="3.1.11.6"/>
    </reaction>
</comment>
<evidence type="ECO:0000256" key="5">
    <source>
        <dbReference type="ARBA" id="ARBA00022839"/>
    </source>
</evidence>
<reference evidence="7 8" key="2">
    <citation type="journal article" date="2012" name="Stand. Genomic Sci.">
        <title>Genome sequence of the moderately thermophilic, amino-acid-degrading and sulfur-reducing bacterium Thermovirga lienii type strain (Cas60314(T)).</title>
        <authorList>
            <person name="Goker M."/>
            <person name="Saunders E."/>
            <person name="Lapidus A."/>
            <person name="Nolan M."/>
            <person name="Lucas S."/>
            <person name="Hammon N."/>
            <person name="Deshpande S."/>
            <person name="Cheng J.F."/>
            <person name="Han C."/>
            <person name="Tapia R."/>
            <person name="Goodwin L.A."/>
            <person name="Pitluck S."/>
            <person name="Liolios K."/>
            <person name="Mavromatis K."/>
            <person name="Pagani I."/>
            <person name="Ivanova N."/>
            <person name="Mikhailova N."/>
            <person name="Pati A."/>
            <person name="Chen A."/>
            <person name="Palaniappan K."/>
            <person name="Land M."/>
            <person name="Chang Y.J."/>
            <person name="Jeffries C.D."/>
            <person name="Brambilla E.M."/>
            <person name="Rohde M."/>
            <person name="Spring S."/>
            <person name="Detter J.C."/>
            <person name="Woyke T."/>
            <person name="Bristow J."/>
            <person name="Eisen J.A."/>
            <person name="Markowitz V."/>
            <person name="Hugenholtz P."/>
            <person name="Kyrpides N.C."/>
            <person name="Klenk H.P."/>
        </authorList>
    </citation>
    <scope>NUCLEOTIDE SEQUENCE [LARGE SCALE GENOMIC DNA]</scope>
    <source>
        <strain evidence="8">ATCC BAA-1197 / DSM 17291 / Cas60314</strain>
    </source>
</reference>
<evidence type="ECO:0000256" key="3">
    <source>
        <dbReference type="ARBA" id="ARBA00022722"/>
    </source>
</evidence>
<dbReference type="STRING" id="580340.Tlie_1012"/>
<dbReference type="KEGG" id="tli:Tlie_1012"/>
<dbReference type="eggNOG" id="COG1722">
    <property type="taxonomic scope" value="Bacteria"/>
</dbReference>
<evidence type="ECO:0000313" key="8">
    <source>
        <dbReference type="Proteomes" id="UP000005868"/>
    </source>
</evidence>
<dbReference type="Pfam" id="PF02609">
    <property type="entry name" value="Exonuc_VII_S"/>
    <property type="match status" value="1"/>
</dbReference>
<name>G7VA45_THELD</name>
<dbReference type="GO" id="GO:0009318">
    <property type="term" value="C:exodeoxyribonuclease VII complex"/>
    <property type="evidence" value="ECO:0007669"/>
    <property type="project" value="UniProtKB-UniRule"/>
</dbReference>
<dbReference type="GO" id="GO:0008855">
    <property type="term" value="F:exodeoxyribonuclease VII activity"/>
    <property type="evidence" value="ECO:0007669"/>
    <property type="project" value="UniProtKB-UniRule"/>
</dbReference>
<evidence type="ECO:0000313" key="7">
    <source>
        <dbReference type="EMBL" id="AER66745.1"/>
    </source>
</evidence>
<evidence type="ECO:0000256" key="1">
    <source>
        <dbReference type="ARBA" id="ARBA00009998"/>
    </source>
</evidence>
<keyword evidence="8" id="KW-1185">Reference proteome</keyword>
<dbReference type="Proteomes" id="UP000005868">
    <property type="component" value="Chromosome"/>
</dbReference>